<keyword evidence="1" id="KW-0732">Signal</keyword>
<accession>A0ABQ1M2P0</accession>
<gene>
    <name evidence="3" type="ORF">GCM10010993_11180</name>
</gene>
<organism evidence="3 4">
    <name type="scientific">Belliella aquatica</name>
    <dbReference type="NCBI Taxonomy" id="1323734"/>
    <lineage>
        <taxon>Bacteria</taxon>
        <taxon>Pseudomonadati</taxon>
        <taxon>Bacteroidota</taxon>
        <taxon>Cytophagia</taxon>
        <taxon>Cytophagales</taxon>
        <taxon>Cyclobacteriaceae</taxon>
        <taxon>Belliella</taxon>
    </lineage>
</organism>
<name>A0ABQ1M2P0_9BACT</name>
<feature type="chain" id="PRO_5046775456" description="5'-Nucleotidase C-terminal domain-containing protein" evidence="1">
    <location>
        <begin position="33"/>
        <end position="253"/>
    </location>
</feature>
<dbReference type="PANTHER" id="PTHR11575">
    <property type="entry name" value="5'-NUCLEOTIDASE-RELATED"/>
    <property type="match status" value="1"/>
</dbReference>
<sequence length="253" mass="28167">MNKMKRIFFTRQVLFASLISICLFGCSPQLNYQASGEFNPIDETIQQEAELVAFIEPYKDNMEAKMGSVIGTTQKALTRAGRESLLGNFVSDLQLEYAQEAFGYPIDISIINNGGMRNDLPEGPVTLGNIYELSPFDNFLVVLELQADDVKKLAEFIAVRKNMAFQGMRITSENDKLAELNIDGKDLESGKTYLLVINDYLANGGDNMEFLIGLPVKENSTTSIRDMLITMIQQKTAAGEILNAEIEGRLKIN</sequence>
<evidence type="ECO:0000313" key="3">
    <source>
        <dbReference type="EMBL" id="GGC34084.1"/>
    </source>
</evidence>
<feature type="domain" description="5'-Nucleotidase C-terminal" evidence="2">
    <location>
        <begin position="69"/>
        <end position="209"/>
    </location>
</feature>
<reference evidence="4" key="1">
    <citation type="journal article" date="2019" name="Int. J. Syst. Evol. Microbiol.">
        <title>The Global Catalogue of Microorganisms (GCM) 10K type strain sequencing project: providing services to taxonomists for standard genome sequencing and annotation.</title>
        <authorList>
            <consortium name="The Broad Institute Genomics Platform"/>
            <consortium name="The Broad Institute Genome Sequencing Center for Infectious Disease"/>
            <person name="Wu L."/>
            <person name="Ma J."/>
        </authorList>
    </citation>
    <scope>NUCLEOTIDE SEQUENCE [LARGE SCALE GENOMIC DNA]</scope>
    <source>
        <strain evidence="4">CGMCC 1.12479</strain>
    </source>
</reference>
<dbReference type="InterPro" id="IPR036907">
    <property type="entry name" value="5'-Nucleotdase_C_sf"/>
</dbReference>
<dbReference type="InterPro" id="IPR006179">
    <property type="entry name" value="5_nucleotidase/apyrase"/>
</dbReference>
<keyword evidence="4" id="KW-1185">Reference proteome</keyword>
<dbReference type="InterPro" id="IPR008334">
    <property type="entry name" value="5'-Nucleotdase_C"/>
</dbReference>
<proteinExistence type="predicted"/>
<dbReference type="Gene3D" id="3.90.780.10">
    <property type="entry name" value="5'-Nucleotidase, C-terminal domain"/>
    <property type="match status" value="1"/>
</dbReference>
<dbReference type="Proteomes" id="UP000635885">
    <property type="component" value="Unassembled WGS sequence"/>
</dbReference>
<dbReference type="EMBL" id="BMFD01000003">
    <property type="protein sequence ID" value="GGC34084.1"/>
    <property type="molecule type" value="Genomic_DNA"/>
</dbReference>
<dbReference type="PANTHER" id="PTHR11575:SF24">
    <property type="entry name" value="5'-NUCLEOTIDASE"/>
    <property type="match status" value="1"/>
</dbReference>
<feature type="signal peptide" evidence="1">
    <location>
        <begin position="1"/>
        <end position="32"/>
    </location>
</feature>
<evidence type="ECO:0000256" key="1">
    <source>
        <dbReference type="SAM" id="SignalP"/>
    </source>
</evidence>
<dbReference type="SUPFAM" id="SSF55816">
    <property type="entry name" value="5'-nucleotidase (syn. UDP-sugar hydrolase), C-terminal domain"/>
    <property type="match status" value="1"/>
</dbReference>
<evidence type="ECO:0000313" key="4">
    <source>
        <dbReference type="Proteomes" id="UP000635885"/>
    </source>
</evidence>
<dbReference type="Pfam" id="PF02872">
    <property type="entry name" value="5_nucleotid_C"/>
    <property type="match status" value="1"/>
</dbReference>
<dbReference type="PRINTS" id="PR01607">
    <property type="entry name" value="APYRASEFAMLY"/>
</dbReference>
<comment type="caution">
    <text evidence="3">The sequence shown here is derived from an EMBL/GenBank/DDBJ whole genome shotgun (WGS) entry which is preliminary data.</text>
</comment>
<evidence type="ECO:0000259" key="2">
    <source>
        <dbReference type="Pfam" id="PF02872"/>
    </source>
</evidence>
<protein>
    <recommendedName>
        <fullName evidence="2">5'-Nucleotidase C-terminal domain-containing protein</fullName>
    </recommendedName>
</protein>